<evidence type="ECO:0000313" key="4">
    <source>
        <dbReference type="Proteomes" id="UP000708148"/>
    </source>
</evidence>
<dbReference type="GO" id="GO:0004722">
    <property type="term" value="F:protein serine/threonine phosphatase activity"/>
    <property type="evidence" value="ECO:0007669"/>
    <property type="project" value="InterPro"/>
</dbReference>
<evidence type="ECO:0000259" key="2">
    <source>
        <dbReference type="PROSITE" id="PS51746"/>
    </source>
</evidence>
<dbReference type="Proteomes" id="UP000708148">
    <property type="component" value="Unassembled WGS sequence"/>
</dbReference>
<comment type="caution">
    <text evidence="3">The sequence shown here is derived from an EMBL/GenBank/DDBJ whole genome shotgun (WGS) entry which is preliminary data.</text>
</comment>
<feature type="domain" description="PPM-type phosphatase" evidence="2">
    <location>
        <begin position="84"/>
        <end position="378"/>
    </location>
</feature>
<dbReference type="PROSITE" id="PS51746">
    <property type="entry name" value="PPM_2"/>
    <property type="match status" value="1"/>
</dbReference>
<dbReference type="InterPro" id="IPR036457">
    <property type="entry name" value="PPM-type-like_dom_sf"/>
</dbReference>
<name>A0A8S1IXE1_9CHLO</name>
<evidence type="ECO:0000313" key="3">
    <source>
        <dbReference type="EMBL" id="CAD7698599.1"/>
    </source>
</evidence>
<feature type="compositionally biased region" description="Basic residues" evidence="1">
    <location>
        <begin position="53"/>
        <end position="62"/>
    </location>
</feature>
<dbReference type="Gene3D" id="3.60.40.10">
    <property type="entry name" value="PPM-type phosphatase domain"/>
    <property type="match status" value="1"/>
</dbReference>
<dbReference type="PANTHER" id="PTHR47992">
    <property type="entry name" value="PROTEIN PHOSPHATASE"/>
    <property type="match status" value="1"/>
</dbReference>
<organism evidence="3 4">
    <name type="scientific">Ostreobium quekettii</name>
    <dbReference type="NCBI Taxonomy" id="121088"/>
    <lineage>
        <taxon>Eukaryota</taxon>
        <taxon>Viridiplantae</taxon>
        <taxon>Chlorophyta</taxon>
        <taxon>core chlorophytes</taxon>
        <taxon>Ulvophyceae</taxon>
        <taxon>TCBD clade</taxon>
        <taxon>Bryopsidales</taxon>
        <taxon>Ostreobineae</taxon>
        <taxon>Ostreobiaceae</taxon>
        <taxon>Ostreobium</taxon>
    </lineage>
</organism>
<dbReference type="SUPFAM" id="SSF81606">
    <property type="entry name" value="PP2C-like"/>
    <property type="match status" value="1"/>
</dbReference>
<feature type="compositionally biased region" description="Pro residues" evidence="1">
    <location>
        <begin position="12"/>
        <end position="24"/>
    </location>
</feature>
<feature type="region of interest" description="Disordered" evidence="1">
    <location>
        <begin position="1"/>
        <end position="75"/>
    </location>
</feature>
<feature type="compositionally biased region" description="Low complexity" evidence="1">
    <location>
        <begin position="30"/>
        <end position="52"/>
    </location>
</feature>
<gene>
    <name evidence="3" type="ORF">OSTQU699_LOCUS3960</name>
</gene>
<dbReference type="AlphaFoldDB" id="A0A8S1IXE1"/>
<dbReference type="EMBL" id="CAJHUC010000855">
    <property type="protein sequence ID" value="CAD7698599.1"/>
    <property type="molecule type" value="Genomic_DNA"/>
</dbReference>
<sequence>MDASLPALGPSRPSPAPRRPPQAGPPVGIRPQSALPSPSQQPRRGATAAGRPGRSHPARRAARRDAAPGAAPVETDAERIPISDIAGVSLRGTSRRVNEDRFDYRVWTAEPAALIGCWDGHGGVAVSEWLADKFEGYIDKFWGQFPPEAAVAKAYQAADRKLLAPPSGFFAGMGERGVGGSKCGSTGVTAAIYYTPDGGARLLAANAGDSRVVLVQGGTARQLTTDHVPDKEGERKRIESTNPNPNMPLVRFVGDTWRVGGVLALSRAFGDAYLKGSLQFEGIPAGDDNYSSGFGLLAEPDVSVTELKGKGEGWLVVHTDGLNDTSSRGGGGGLSNDQIAAACGEVGPQGAEALARALAESAQAQGSTDDVTVVCARLDL</sequence>
<feature type="compositionally biased region" description="Low complexity" evidence="1">
    <location>
        <begin position="1"/>
        <end position="11"/>
    </location>
</feature>
<dbReference type="InterPro" id="IPR001932">
    <property type="entry name" value="PPM-type_phosphatase-like_dom"/>
</dbReference>
<evidence type="ECO:0000256" key="1">
    <source>
        <dbReference type="SAM" id="MobiDB-lite"/>
    </source>
</evidence>
<dbReference type="OrthoDB" id="10264738at2759"/>
<reference evidence="3" key="1">
    <citation type="submission" date="2020-12" db="EMBL/GenBank/DDBJ databases">
        <authorList>
            <person name="Iha C."/>
        </authorList>
    </citation>
    <scope>NUCLEOTIDE SEQUENCE</scope>
</reference>
<proteinExistence type="predicted"/>
<dbReference type="SMART" id="SM00332">
    <property type="entry name" value="PP2Cc"/>
    <property type="match status" value="1"/>
</dbReference>
<dbReference type="CDD" id="cd00143">
    <property type="entry name" value="PP2Cc"/>
    <property type="match status" value="1"/>
</dbReference>
<keyword evidence="4" id="KW-1185">Reference proteome</keyword>
<accession>A0A8S1IXE1</accession>
<protein>
    <recommendedName>
        <fullName evidence="2">PPM-type phosphatase domain-containing protein</fullName>
    </recommendedName>
</protein>
<dbReference type="InterPro" id="IPR015655">
    <property type="entry name" value="PP2C"/>
</dbReference>
<dbReference type="Pfam" id="PF00481">
    <property type="entry name" value="PP2C"/>
    <property type="match status" value="1"/>
</dbReference>